<comment type="caution">
    <text evidence="3">The sequence shown here is derived from an EMBL/GenBank/DDBJ whole genome shotgun (WGS) entry which is preliminary data.</text>
</comment>
<evidence type="ECO:0000256" key="1">
    <source>
        <dbReference type="ARBA" id="ARBA00022729"/>
    </source>
</evidence>
<dbReference type="Proteomes" id="UP000257030">
    <property type="component" value="Unassembled WGS sequence"/>
</dbReference>
<dbReference type="RefSeq" id="WP_116011386.1">
    <property type="nucleotide sequence ID" value="NZ_QNUH01000005.1"/>
</dbReference>
<sequence>MKLKLLLGTLMFTAATAHAQVATLNENFNNFTIGTTTFPQGGWSAVVAPITGVFPPAPPRMIVAALDNDNTQRFIQSYAGNNATSPSYLISPKIENLTGNKVLTFTTTLVSPSPGPGTIQIGLATSASDMSTFVSVGNPIDVTTIGVIQNISVNIPATTGSYIVFKFTPSATHVAVQIDDVVYNTSTTLGVNDTAKSKENFRFAVSSDNNALEFITRTEPKKIEVYSASGQKAAEGKLKGQKFDISGLQPGVYYMLVETAEGSAVKSKFIKK</sequence>
<dbReference type="NCBIfam" id="TIGR04183">
    <property type="entry name" value="Por_Secre_tail"/>
    <property type="match status" value="1"/>
</dbReference>
<feature type="chain" id="PRO_5017687574" description="Secretion system C-terminal sorting domain-containing protein" evidence="2">
    <location>
        <begin position="20"/>
        <end position="272"/>
    </location>
</feature>
<dbReference type="AlphaFoldDB" id="A0A3D9DM90"/>
<protein>
    <recommendedName>
        <fullName evidence="5">Secretion system C-terminal sorting domain-containing protein</fullName>
    </recommendedName>
</protein>
<evidence type="ECO:0000256" key="2">
    <source>
        <dbReference type="SAM" id="SignalP"/>
    </source>
</evidence>
<keyword evidence="4" id="KW-1185">Reference proteome</keyword>
<evidence type="ECO:0008006" key="5">
    <source>
        <dbReference type="Google" id="ProtNLM"/>
    </source>
</evidence>
<keyword evidence="1 2" id="KW-0732">Signal</keyword>
<evidence type="ECO:0000313" key="4">
    <source>
        <dbReference type="Proteomes" id="UP000257030"/>
    </source>
</evidence>
<dbReference type="EMBL" id="QNUH01000005">
    <property type="protein sequence ID" value="REC79026.1"/>
    <property type="molecule type" value="Genomic_DNA"/>
</dbReference>
<organism evidence="3 4">
    <name type="scientific">Chryseobacterium elymi</name>
    <dbReference type="NCBI Taxonomy" id="395936"/>
    <lineage>
        <taxon>Bacteria</taxon>
        <taxon>Pseudomonadati</taxon>
        <taxon>Bacteroidota</taxon>
        <taxon>Flavobacteriia</taxon>
        <taxon>Flavobacteriales</taxon>
        <taxon>Weeksellaceae</taxon>
        <taxon>Chryseobacterium group</taxon>
        <taxon>Chryseobacterium</taxon>
    </lineage>
</organism>
<dbReference type="Gene3D" id="2.60.120.200">
    <property type="match status" value="1"/>
</dbReference>
<accession>A0A3D9DM90</accession>
<dbReference type="OrthoDB" id="1273458at2"/>
<evidence type="ECO:0000313" key="3">
    <source>
        <dbReference type="EMBL" id="REC79026.1"/>
    </source>
</evidence>
<reference evidence="3 4" key="1">
    <citation type="journal article" date="2010" name="Syst. Appl. Microbiol.">
        <title>Four new species of Chryseobacterium from the rhizosphere of coastal sand dune plants, Chryseobacterium elymi sp. nov., Chryseobacterium hagamense sp. nov., Chryseobacterium lathyri sp. nov. and Chryseobacterium rhizosphaerae sp. nov.</title>
        <authorList>
            <person name="Cho S.H."/>
            <person name="Lee K.S."/>
            <person name="Shin D.S."/>
            <person name="Han J.H."/>
            <person name="Park K.S."/>
            <person name="Lee C.H."/>
            <person name="Park K.H."/>
            <person name="Kim S.B."/>
        </authorList>
    </citation>
    <scope>NUCLEOTIDE SEQUENCE [LARGE SCALE GENOMIC DNA]</scope>
    <source>
        <strain evidence="3 4">KCTC 22547</strain>
    </source>
</reference>
<proteinExistence type="predicted"/>
<name>A0A3D9DM90_9FLAO</name>
<feature type="signal peptide" evidence="2">
    <location>
        <begin position="1"/>
        <end position="19"/>
    </location>
</feature>
<dbReference type="InterPro" id="IPR026444">
    <property type="entry name" value="Secre_tail"/>
</dbReference>
<gene>
    <name evidence="3" type="ORF">DRF60_06930</name>
</gene>
<dbReference type="NCBIfam" id="NF038128">
    <property type="entry name" value="choice_anch_J"/>
    <property type="match status" value="1"/>
</dbReference>